<comment type="caution">
    <text evidence="1">The sequence shown here is derived from an EMBL/GenBank/DDBJ whole genome shotgun (WGS) entry which is preliminary data.</text>
</comment>
<proteinExistence type="predicted"/>
<dbReference type="AlphaFoldDB" id="A0A917CQK8"/>
<organism evidence="1 2">
    <name type="scientific">Rhodococcoides trifolii</name>
    <dbReference type="NCBI Taxonomy" id="908250"/>
    <lineage>
        <taxon>Bacteria</taxon>
        <taxon>Bacillati</taxon>
        <taxon>Actinomycetota</taxon>
        <taxon>Actinomycetes</taxon>
        <taxon>Mycobacteriales</taxon>
        <taxon>Nocardiaceae</taxon>
        <taxon>Rhodococcoides</taxon>
    </lineage>
</organism>
<gene>
    <name evidence="1" type="primary">thiS</name>
    <name evidence="1" type="ORF">GCM10007304_05460</name>
</gene>
<dbReference type="RefSeq" id="WP_188543146.1">
    <property type="nucleotide sequence ID" value="NZ_BMCU01000001.1"/>
</dbReference>
<accession>A0A917CQK8</accession>
<keyword evidence="2" id="KW-1185">Reference proteome</keyword>
<dbReference type="PANTHER" id="PTHR34472:SF1">
    <property type="entry name" value="SULFUR CARRIER PROTEIN THIS"/>
    <property type="match status" value="1"/>
</dbReference>
<reference evidence="1" key="2">
    <citation type="submission" date="2020-09" db="EMBL/GenBank/DDBJ databases">
        <authorList>
            <person name="Sun Q."/>
            <person name="Sedlacek I."/>
        </authorList>
    </citation>
    <scope>NUCLEOTIDE SEQUENCE</scope>
    <source>
        <strain evidence="1">CCM 7905</strain>
    </source>
</reference>
<dbReference type="InterPro" id="IPR012675">
    <property type="entry name" value="Beta-grasp_dom_sf"/>
</dbReference>
<dbReference type="Pfam" id="PF02597">
    <property type="entry name" value="ThiS"/>
    <property type="match status" value="1"/>
</dbReference>
<dbReference type="InterPro" id="IPR010035">
    <property type="entry name" value="Thi_S"/>
</dbReference>
<dbReference type="InterPro" id="IPR003749">
    <property type="entry name" value="ThiS/MoaD-like"/>
</dbReference>
<sequence>MIGVTVNGEDHEFTPGTTVRQMLVSLALPERGIAVAVDGTVFTKTRWDDELGRGWRIDVLTAVQGG</sequence>
<dbReference type="InterPro" id="IPR016155">
    <property type="entry name" value="Mopterin_synth/thiamin_S_b"/>
</dbReference>
<dbReference type="Gene3D" id="3.10.20.30">
    <property type="match status" value="1"/>
</dbReference>
<dbReference type="EMBL" id="BMCU01000001">
    <property type="protein sequence ID" value="GGF94543.1"/>
    <property type="molecule type" value="Genomic_DNA"/>
</dbReference>
<name>A0A917CQK8_9NOCA</name>
<protein>
    <submittedName>
        <fullName evidence="1">Thiamine biosynthesis protein ThiS</fullName>
    </submittedName>
</protein>
<dbReference type="PANTHER" id="PTHR34472">
    <property type="entry name" value="SULFUR CARRIER PROTEIN THIS"/>
    <property type="match status" value="1"/>
</dbReference>
<dbReference type="Proteomes" id="UP000654257">
    <property type="component" value="Unassembled WGS sequence"/>
</dbReference>
<evidence type="ECO:0000313" key="1">
    <source>
        <dbReference type="EMBL" id="GGF94543.1"/>
    </source>
</evidence>
<reference evidence="1" key="1">
    <citation type="journal article" date="2014" name="Int. J. Syst. Evol. Microbiol.">
        <title>Complete genome sequence of Corynebacterium casei LMG S-19264T (=DSM 44701T), isolated from a smear-ripened cheese.</title>
        <authorList>
            <consortium name="US DOE Joint Genome Institute (JGI-PGF)"/>
            <person name="Walter F."/>
            <person name="Albersmeier A."/>
            <person name="Kalinowski J."/>
            <person name="Ruckert C."/>
        </authorList>
    </citation>
    <scope>NUCLEOTIDE SEQUENCE</scope>
    <source>
        <strain evidence="1">CCM 7905</strain>
    </source>
</reference>
<evidence type="ECO:0000313" key="2">
    <source>
        <dbReference type="Proteomes" id="UP000654257"/>
    </source>
</evidence>
<dbReference type="NCBIfam" id="TIGR01683">
    <property type="entry name" value="thiS"/>
    <property type="match status" value="1"/>
</dbReference>
<dbReference type="SUPFAM" id="SSF54285">
    <property type="entry name" value="MoaD/ThiS"/>
    <property type="match status" value="1"/>
</dbReference>
<dbReference type="CDD" id="cd00565">
    <property type="entry name" value="Ubl_ThiS"/>
    <property type="match status" value="1"/>
</dbReference>